<dbReference type="InterPro" id="IPR036397">
    <property type="entry name" value="RNaseH_sf"/>
</dbReference>
<dbReference type="PANTHER" id="PTHR19423">
    <property type="entry name" value="SH3 DOMAIN-BINDING PROTEIN 5"/>
    <property type="match status" value="1"/>
</dbReference>
<dbReference type="PANTHER" id="PTHR19423:SF12">
    <property type="entry name" value="LD13933P1"/>
    <property type="match status" value="1"/>
</dbReference>
<organism evidence="6 7">
    <name type="scientific">Polypedilum vanderplanki</name>
    <name type="common">Sleeping chironomid midge</name>
    <dbReference type="NCBI Taxonomy" id="319348"/>
    <lineage>
        <taxon>Eukaryota</taxon>
        <taxon>Metazoa</taxon>
        <taxon>Ecdysozoa</taxon>
        <taxon>Arthropoda</taxon>
        <taxon>Hexapoda</taxon>
        <taxon>Insecta</taxon>
        <taxon>Pterygota</taxon>
        <taxon>Neoptera</taxon>
        <taxon>Endopterygota</taxon>
        <taxon>Diptera</taxon>
        <taxon>Nematocera</taxon>
        <taxon>Chironomoidea</taxon>
        <taxon>Chironomidae</taxon>
        <taxon>Chironominae</taxon>
        <taxon>Polypedilum</taxon>
        <taxon>Polypedilum</taxon>
    </lineage>
</organism>
<dbReference type="PROSITE" id="PS50879">
    <property type="entry name" value="RNASE_H_1"/>
    <property type="match status" value="1"/>
</dbReference>
<dbReference type="InterPro" id="IPR002156">
    <property type="entry name" value="RNaseH_domain"/>
</dbReference>
<dbReference type="GO" id="GO:0003676">
    <property type="term" value="F:nucleic acid binding"/>
    <property type="evidence" value="ECO:0007669"/>
    <property type="project" value="InterPro"/>
</dbReference>
<evidence type="ECO:0000259" key="4">
    <source>
        <dbReference type="PROSITE" id="PS50878"/>
    </source>
</evidence>
<dbReference type="Proteomes" id="UP001107558">
    <property type="component" value="Chromosome 2"/>
</dbReference>
<gene>
    <name evidence="6" type="ORF">PVAND_004253</name>
</gene>
<feature type="coiled-coil region" evidence="3">
    <location>
        <begin position="18"/>
        <end position="101"/>
    </location>
</feature>
<dbReference type="OrthoDB" id="7791317at2759"/>
<dbReference type="Pfam" id="PF05276">
    <property type="entry name" value="SH3BP5"/>
    <property type="match status" value="1"/>
</dbReference>
<dbReference type="Pfam" id="PF00075">
    <property type="entry name" value="RNase_H"/>
    <property type="match status" value="1"/>
</dbReference>
<evidence type="ECO:0000256" key="1">
    <source>
        <dbReference type="ARBA" id="ARBA00007796"/>
    </source>
</evidence>
<feature type="coiled-coil region" evidence="3">
    <location>
        <begin position="128"/>
        <end position="155"/>
    </location>
</feature>
<dbReference type="InterPro" id="IPR000477">
    <property type="entry name" value="RT_dom"/>
</dbReference>
<evidence type="ECO:0000313" key="7">
    <source>
        <dbReference type="Proteomes" id="UP001107558"/>
    </source>
</evidence>
<evidence type="ECO:0000259" key="5">
    <source>
        <dbReference type="PROSITE" id="PS50879"/>
    </source>
</evidence>
<dbReference type="InterPro" id="IPR012337">
    <property type="entry name" value="RNaseH-like_sf"/>
</dbReference>
<dbReference type="AlphaFoldDB" id="A0A9J6BWF3"/>
<dbReference type="InterPro" id="IPR043502">
    <property type="entry name" value="DNA/RNA_pol_sf"/>
</dbReference>
<dbReference type="Gene3D" id="3.30.420.10">
    <property type="entry name" value="Ribonuclease H-like superfamily/Ribonuclease H"/>
    <property type="match status" value="1"/>
</dbReference>
<reference evidence="6" key="1">
    <citation type="submission" date="2021-03" db="EMBL/GenBank/DDBJ databases">
        <title>Chromosome level genome of the anhydrobiotic midge Polypedilum vanderplanki.</title>
        <authorList>
            <person name="Yoshida Y."/>
            <person name="Kikawada T."/>
            <person name="Gusev O."/>
        </authorList>
    </citation>
    <scope>NUCLEOTIDE SEQUENCE</scope>
    <source>
        <strain evidence="6">NIAS01</strain>
        <tissue evidence="6">Whole body or cell culture</tissue>
    </source>
</reference>
<evidence type="ECO:0000313" key="6">
    <source>
        <dbReference type="EMBL" id="KAG5674273.1"/>
    </source>
</evidence>
<dbReference type="GO" id="GO:0004860">
    <property type="term" value="F:protein kinase inhibitor activity"/>
    <property type="evidence" value="ECO:0007669"/>
    <property type="project" value="TreeGrafter"/>
</dbReference>
<proteinExistence type="inferred from homology"/>
<evidence type="ECO:0000256" key="2">
    <source>
        <dbReference type="ARBA" id="ARBA00023054"/>
    </source>
</evidence>
<dbReference type="GO" id="GO:0042575">
    <property type="term" value="C:DNA polymerase complex"/>
    <property type="evidence" value="ECO:0007669"/>
    <property type="project" value="UniProtKB-ARBA"/>
</dbReference>
<dbReference type="SUPFAM" id="SSF56672">
    <property type="entry name" value="DNA/RNA polymerases"/>
    <property type="match status" value="1"/>
</dbReference>
<dbReference type="EMBL" id="JADBJN010000002">
    <property type="protein sequence ID" value="KAG5674273.1"/>
    <property type="molecule type" value="Genomic_DNA"/>
</dbReference>
<dbReference type="GO" id="GO:0005737">
    <property type="term" value="C:cytoplasm"/>
    <property type="evidence" value="ECO:0007669"/>
    <property type="project" value="TreeGrafter"/>
</dbReference>
<comment type="caution">
    <text evidence="6">The sequence shown here is derived from an EMBL/GenBank/DDBJ whole genome shotgun (WGS) entry which is preliminary data.</text>
</comment>
<feature type="domain" description="Reverse transcriptase" evidence="4">
    <location>
        <begin position="34"/>
        <end position="295"/>
    </location>
</feature>
<keyword evidence="2 3" id="KW-0175">Coiled coil</keyword>
<keyword evidence="7" id="KW-1185">Reference proteome</keyword>
<dbReference type="SUPFAM" id="SSF53098">
    <property type="entry name" value="Ribonuclease H-like"/>
    <property type="match status" value="1"/>
</dbReference>
<dbReference type="GO" id="GO:0035556">
    <property type="term" value="P:intracellular signal transduction"/>
    <property type="evidence" value="ECO:0007669"/>
    <property type="project" value="InterPro"/>
</dbReference>
<dbReference type="CDD" id="cd09276">
    <property type="entry name" value="Rnase_HI_RT_non_LTR"/>
    <property type="match status" value="1"/>
</dbReference>
<dbReference type="InterPro" id="IPR007940">
    <property type="entry name" value="SH3BP5"/>
</dbReference>
<comment type="similarity">
    <text evidence="1">Belongs to the SH3BP5 family.</text>
</comment>
<dbReference type="GO" id="GO:0071897">
    <property type="term" value="P:DNA biosynthetic process"/>
    <property type="evidence" value="ECO:0007669"/>
    <property type="project" value="UniProtKB-ARBA"/>
</dbReference>
<accession>A0A9J6BWF3</accession>
<name>A0A9J6BWF3_POLVA</name>
<protein>
    <submittedName>
        <fullName evidence="6">Uncharacterized protein</fullName>
    </submittedName>
</protein>
<dbReference type="GO" id="GO:0004523">
    <property type="term" value="F:RNA-DNA hybrid ribonuclease activity"/>
    <property type="evidence" value="ECO:0007669"/>
    <property type="project" value="InterPro"/>
</dbReference>
<evidence type="ECO:0000256" key="3">
    <source>
        <dbReference type="SAM" id="Coils"/>
    </source>
</evidence>
<dbReference type="PROSITE" id="PS50878">
    <property type="entry name" value="RT_POL"/>
    <property type="match status" value="1"/>
</dbReference>
<feature type="domain" description="RNase H type-1" evidence="5">
    <location>
        <begin position="490"/>
        <end position="620"/>
    </location>
</feature>
<sequence>MSIQPVVDPRIGHELERLNESCEKINNLEVTLDELKRNYQDVQETSQEEIKLISSKIKNAIEFARPFYEARKQSNEFLKELKNEQANYEKAKTNLAAAKEMVYLAEQSVVQGKASSSKKLDIALQEMISHATSRVNQYTDECNKVQNRMRIIEIKIQMASIHVSKLQSTLKTYIKVSRTLTAELRGTTISMRPVKGCPQGGVLSPLIWILIADLLLRELNDFRIPAIGYADDFTLISKGKFVDTVYNRMSDSLRIVKRFTERTGLSVNPSKVGLVLFTRKKKFVTPVLKFEGKELLLSPSWKLLGLEFDSKLNWGLHIKNRIAKSCRILGQCRRAISRRWGLSPKCSLWLYEMIVLPVLTYGAVVWWEKSQQVMMIKSLTHLQRLALLSITGAMSTTPTAALEIITGLVPLNIRIEAIARAELFRLRCWQQFDINKGLVGHAKLWGRMVDENLLWMAPMDCMIPINASSQRYRVVLPTREDWQEGALIQLGAEVVLFTDGSLCEGLAGAGVYSAGLVLDLSFRLAHHITVFQAEVYAISAAVSYCLDGGLRNCRIVICVDSQAALLSLRSNIFQSKLVYECFELLQELSYENEVTLVWVPGHSNIIGNEKVDELARQGSSDLAMGAAPILPLSRSWATEIIRDWTRMKHHDAWCQLSTCLQTKCFITKPLGPSTVTQIRDLERSQLRILCGILSGHYLFRKHLLKIGLAESSLCPRCELEEDTAFHVVCNCAALASKRFSIFGAHVLSETEAKKLKIEDIIRFSAEITFI</sequence>